<keyword evidence="4" id="KW-0862">Zinc</keyword>
<comment type="similarity">
    <text evidence="5">Belongs to the creatininase superfamily.</text>
</comment>
<dbReference type="Proteomes" id="UP000479335">
    <property type="component" value="Unassembled WGS sequence"/>
</dbReference>
<comment type="caution">
    <text evidence="7">The sequence shown here is derived from an EMBL/GenBank/DDBJ whole genome shotgun (WGS) entry which is preliminary data.</text>
</comment>
<feature type="signal peptide" evidence="6">
    <location>
        <begin position="1"/>
        <end position="23"/>
    </location>
</feature>
<keyword evidence="8" id="KW-1185">Reference proteome</keyword>
<evidence type="ECO:0000256" key="5">
    <source>
        <dbReference type="ARBA" id="ARBA00024029"/>
    </source>
</evidence>
<dbReference type="EMBL" id="WWCN01000022">
    <property type="protein sequence ID" value="MYM26081.1"/>
    <property type="molecule type" value="Genomic_DNA"/>
</dbReference>
<comment type="cofactor">
    <cofactor evidence="1">
        <name>Zn(2+)</name>
        <dbReference type="ChEBI" id="CHEBI:29105"/>
    </cofactor>
</comment>
<evidence type="ECO:0000313" key="8">
    <source>
        <dbReference type="Proteomes" id="UP000479335"/>
    </source>
</evidence>
<gene>
    <name evidence="7" type="ORF">GTP46_25965</name>
</gene>
<keyword evidence="2" id="KW-0479">Metal-binding</keyword>
<sequence length="282" mass="29441">MPDLRFLAALAACMLMASAAAVASSADAPVMLEEMTSTELRARIDAGATTVIIPIGGTEQSGPYIALGKHNVRATVLARMIAQKLGNAVVAPVVSYVPEGSITPPAGHMKFAGTLSIPESTFEDLLFAAGQSLRQHGFRHIVLIGDHGGYQKSETRVAQRLNKAWAKDGKAGALALLAYYDVTQEAYVTDLEKRGYSKAEIGLHAGLADAALMLATDKSLVRTEALARGPSPTVSDGVRGDARRATAELGKLGVQRVVDTSVAAISDFAAHGAPSTSSKESK</sequence>
<accession>A0A6L8KNA8</accession>
<name>A0A6L8KNA8_9BURK</name>
<dbReference type="InterPro" id="IPR024087">
    <property type="entry name" value="Creatininase-like_sf"/>
</dbReference>
<evidence type="ECO:0000256" key="6">
    <source>
        <dbReference type="SAM" id="SignalP"/>
    </source>
</evidence>
<reference evidence="7 8" key="1">
    <citation type="submission" date="2019-12" db="EMBL/GenBank/DDBJ databases">
        <title>Novel species isolated from a subtropical stream in China.</title>
        <authorList>
            <person name="Lu H."/>
        </authorList>
    </citation>
    <scope>NUCLEOTIDE SEQUENCE [LARGE SCALE GENOMIC DNA]</scope>
    <source>
        <strain evidence="7 8">FT135W</strain>
    </source>
</reference>
<evidence type="ECO:0000256" key="4">
    <source>
        <dbReference type="ARBA" id="ARBA00022833"/>
    </source>
</evidence>
<dbReference type="PANTHER" id="PTHR35005:SF1">
    <property type="entry name" value="2-AMINO-5-FORMYLAMINO-6-RIBOSYLAMINOPYRIMIDIN-4(3H)-ONE 5'-MONOPHOSPHATE DEFORMYLASE"/>
    <property type="match status" value="1"/>
</dbReference>
<protein>
    <submittedName>
        <fullName evidence="7">Creatininase family protein</fullName>
    </submittedName>
</protein>
<dbReference type="GO" id="GO:0009231">
    <property type="term" value="P:riboflavin biosynthetic process"/>
    <property type="evidence" value="ECO:0007669"/>
    <property type="project" value="TreeGrafter"/>
</dbReference>
<dbReference type="InterPro" id="IPR003785">
    <property type="entry name" value="Creatininase/forma_Hydrolase"/>
</dbReference>
<evidence type="ECO:0000256" key="1">
    <source>
        <dbReference type="ARBA" id="ARBA00001947"/>
    </source>
</evidence>
<evidence type="ECO:0000256" key="2">
    <source>
        <dbReference type="ARBA" id="ARBA00022723"/>
    </source>
</evidence>
<proteinExistence type="inferred from homology"/>
<dbReference type="SUPFAM" id="SSF102215">
    <property type="entry name" value="Creatininase"/>
    <property type="match status" value="1"/>
</dbReference>
<feature type="chain" id="PRO_5026748932" evidence="6">
    <location>
        <begin position="24"/>
        <end position="282"/>
    </location>
</feature>
<dbReference type="RefSeq" id="WP_161009523.1">
    <property type="nucleotide sequence ID" value="NZ_WWCN01000022.1"/>
</dbReference>
<keyword evidence="3" id="KW-0378">Hydrolase</keyword>
<evidence type="ECO:0000256" key="3">
    <source>
        <dbReference type="ARBA" id="ARBA00022801"/>
    </source>
</evidence>
<evidence type="ECO:0000313" key="7">
    <source>
        <dbReference type="EMBL" id="MYM26081.1"/>
    </source>
</evidence>
<dbReference type="AlphaFoldDB" id="A0A6L8KNA8"/>
<dbReference type="Gene3D" id="3.40.50.10310">
    <property type="entry name" value="Creatininase"/>
    <property type="match status" value="1"/>
</dbReference>
<dbReference type="PANTHER" id="PTHR35005">
    <property type="entry name" value="3-DEHYDRO-SCYLLO-INOSOSE HYDROLASE"/>
    <property type="match status" value="1"/>
</dbReference>
<keyword evidence="6" id="KW-0732">Signal</keyword>
<organism evidence="7 8">
    <name type="scientific">Duganella flavida</name>
    <dbReference type="NCBI Taxonomy" id="2692175"/>
    <lineage>
        <taxon>Bacteria</taxon>
        <taxon>Pseudomonadati</taxon>
        <taxon>Pseudomonadota</taxon>
        <taxon>Betaproteobacteria</taxon>
        <taxon>Burkholderiales</taxon>
        <taxon>Oxalobacteraceae</taxon>
        <taxon>Telluria group</taxon>
        <taxon>Duganella</taxon>
    </lineage>
</organism>
<dbReference type="GO" id="GO:0016811">
    <property type="term" value="F:hydrolase activity, acting on carbon-nitrogen (but not peptide) bonds, in linear amides"/>
    <property type="evidence" value="ECO:0007669"/>
    <property type="project" value="TreeGrafter"/>
</dbReference>
<dbReference type="Pfam" id="PF02633">
    <property type="entry name" value="Creatininase"/>
    <property type="match status" value="1"/>
</dbReference>
<dbReference type="GO" id="GO:0046872">
    <property type="term" value="F:metal ion binding"/>
    <property type="evidence" value="ECO:0007669"/>
    <property type="project" value="UniProtKB-KW"/>
</dbReference>